<accession>A0A9W6DGB0</accession>
<dbReference type="EMBL" id="BRLB01000017">
    <property type="protein sequence ID" value="GKX31440.1"/>
    <property type="molecule type" value="Genomic_DNA"/>
</dbReference>
<dbReference type="InterPro" id="IPR016181">
    <property type="entry name" value="Acyl_CoA_acyltransferase"/>
</dbReference>
<dbReference type="GO" id="GO:0016747">
    <property type="term" value="F:acyltransferase activity, transferring groups other than amino-acyl groups"/>
    <property type="evidence" value="ECO:0007669"/>
    <property type="project" value="InterPro"/>
</dbReference>
<dbReference type="InterPro" id="IPR000182">
    <property type="entry name" value="GNAT_dom"/>
</dbReference>
<dbReference type="SUPFAM" id="SSF55729">
    <property type="entry name" value="Acyl-CoA N-acyltransferases (Nat)"/>
    <property type="match status" value="1"/>
</dbReference>
<evidence type="ECO:0000313" key="3">
    <source>
        <dbReference type="Proteomes" id="UP001144256"/>
    </source>
</evidence>
<reference evidence="2" key="1">
    <citation type="submission" date="2022-06" db="EMBL/GenBank/DDBJ databases">
        <title>Vallitalea longa sp. nov., an anaerobic bacterium isolated from marine sediment.</title>
        <authorList>
            <person name="Hirano S."/>
            <person name="Terahara T."/>
            <person name="Mori K."/>
            <person name="Hamada M."/>
            <person name="Matsumoto R."/>
            <person name="Kobayashi T."/>
        </authorList>
    </citation>
    <scope>NUCLEOTIDE SEQUENCE</scope>
    <source>
        <strain evidence="2">SH18-1</strain>
    </source>
</reference>
<gene>
    <name evidence="2" type="ORF">SH1V18_39200</name>
</gene>
<feature type="domain" description="N-acetyltransferase" evidence="1">
    <location>
        <begin position="70"/>
        <end position="219"/>
    </location>
</feature>
<proteinExistence type="predicted"/>
<evidence type="ECO:0000313" key="2">
    <source>
        <dbReference type="EMBL" id="GKX31440.1"/>
    </source>
</evidence>
<organism evidence="2 3">
    <name type="scientific">Vallitalea longa</name>
    <dbReference type="NCBI Taxonomy" id="2936439"/>
    <lineage>
        <taxon>Bacteria</taxon>
        <taxon>Bacillati</taxon>
        <taxon>Bacillota</taxon>
        <taxon>Clostridia</taxon>
        <taxon>Lachnospirales</taxon>
        <taxon>Vallitaleaceae</taxon>
        <taxon>Vallitalea</taxon>
    </lineage>
</organism>
<evidence type="ECO:0000259" key="1">
    <source>
        <dbReference type="PROSITE" id="PS51186"/>
    </source>
</evidence>
<dbReference type="AlphaFoldDB" id="A0A9W6DGB0"/>
<name>A0A9W6DGB0_9FIRM</name>
<keyword evidence="3" id="KW-1185">Reference proteome</keyword>
<protein>
    <recommendedName>
        <fullName evidence="1">N-acetyltransferase domain-containing protein</fullName>
    </recommendedName>
</protein>
<dbReference type="PROSITE" id="PS51186">
    <property type="entry name" value="GNAT"/>
    <property type="match status" value="1"/>
</dbReference>
<dbReference type="RefSeq" id="WP_281818502.1">
    <property type="nucleotide sequence ID" value="NZ_BRLB01000017.1"/>
</dbReference>
<sequence>MKRSVIYEKKINNYNNAYIEKSPDNYSLVKSTKHMQLFQIYLPLTINQSKNTSLSTQILDRNFKCKIANSNYKDIIEAIKCIYSVYGYRYSYRTFYYPNKFKRLMDKDRIKSYLMINEHGQIGGHAALIKSDSFRLLPEVTMIVVKPAFRGLKLSCLLLDCILEASNGLRINGLCAQPVVFHSISQKIFYDRGFVACGFLFHYLNEEVTELFSKERRLDLALCVKTINKKYVTKIYPPEEHVYFIKNIYRKLSIKCETSRYRIIESSSDFDYSFDNNLGICTIIFDRVGKDISNLIDSVIDECELNKKEMIVMYINMKNPSCNYGYKTAIDKGFIFSGIKPLSDNGDYIIVQHMLNHSIDYDVIKAEYDYKNLLEYIRLFNERN</sequence>
<dbReference type="Proteomes" id="UP001144256">
    <property type="component" value="Unassembled WGS sequence"/>
</dbReference>
<comment type="caution">
    <text evidence="2">The sequence shown here is derived from an EMBL/GenBank/DDBJ whole genome shotgun (WGS) entry which is preliminary data.</text>
</comment>